<sequence>MKRNYIPPGRIYSEEEISALNRRLDQLCAALQPEAERVFKRAMRRRTASSGAEVLTEETSASLCAILAELGEEPAFQRELALLREQLTLELQRAPAFDELADAEWLKVRSQDLARAFVNFWMDFAASDELRRHFSRGFLRQAENQRPSEYQRHMELICSRYFLEPEDARALLEALNDAASGVTSGWTGASHAERQNEQSGPLPHRQAELGTTDLGRREWPGPSTRH</sequence>
<feature type="region of interest" description="Disordered" evidence="1">
    <location>
        <begin position="183"/>
        <end position="226"/>
    </location>
</feature>
<accession>A0A1I7M2T4</accession>
<evidence type="ECO:0000313" key="2">
    <source>
        <dbReference type="EMBL" id="SFV16282.1"/>
    </source>
</evidence>
<dbReference type="OrthoDB" id="9969812at2"/>
<gene>
    <name evidence="2" type="ORF">SAMN05216552_10515</name>
</gene>
<organism evidence="2 3">
    <name type="scientific">Pseudoduganella namucuonensis</name>
    <dbReference type="NCBI Taxonomy" id="1035707"/>
    <lineage>
        <taxon>Bacteria</taxon>
        <taxon>Pseudomonadati</taxon>
        <taxon>Pseudomonadota</taxon>
        <taxon>Betaproteobacteria</taxon>
        <taxon>Burkholderiales</taxon>
        <taxon>Oxalobacteraceae</taxon>
        <taxon>Telluria group</taxon>
        <taxon>Pseudoduganella</taxon>
    </lineage>
</organism>
<protein>
    <submittedName>
        <fullName evidence="2">Uncharacterized protein</fullName>
    </submittedName>
</protein>
<reference evidence="3" key="1">
    <citation type="submission" date="2016-10" db="EMBL/GenBank/DDBJ databases">
        <authorList>
            <person name="Varghese N."/>
            <person name="Submissions S."/>
        </authorList>
    </citation>
    <scope>NUCLEOTIDE SEQUENCE [LARGE SCALE GENOMIC DNA]</scope>
    <source>
        <strain evidence="3">CGMCC 1.11014</strain>
    </source>
</reference>
<proteinExistence type="predicted"/>
<name>A0A1I7M2T4_9BURK</name>
<dbReference type="STRING" id="1035707.SAMN05216552_10515"/>
<dbReference type="Proteomes" id="UP000199391">
    <property type="component" value="Unassembled WGS sequence"/>
</dbReference>
<evidence type="ECO:0000313" key="3">
    <source>
        <dbReference type="Proteomes" id="UP000199391"/>
    </source>
</evidence>
<dbReference type="AlphaFoldDB" id="A0A1I7M2T4"/>
<evidence type="ECO:0000256" key="1">
    <source>
        <dbReference type="SAM" id="MobiDB-lite"/>
    </source>
</evidence>
<keyword evidence="3" id="KW-1185">Reference proteome</keyword>
<dbReference type="EMBL" id="FPBO01000051">
    <property type="protein sequence ID" value="SFV16282.1"/>
    <property type="molecule type" value="Genomic_DNA"/>
</dbReference>
<dbReference type="RefSeq" id="WP_093560739.1">
    <property type="nucleotide sequence ID" value="NZ_FPBO01000051.1"/>
</dbReference>